<dbReference type="SUPFAM" id="SSF64438">
    <property type="entry name" value="CNF1/YfiH-like putative cysteine hydrolases"/>
    <property type="match status" value="1"/>
</dbReference>
<organism evidence="3 4">
    <name type="scientific">Bdellovibrio bacteriovorus str. Tiberius</name>
    <dbReference type="NCBI Taxonomy" id="1069642"/>
    <lineage>
        <taxon>Bacteria</taxon>
        <taxon>Pseudomonadati</taxon>
        <taxon>Bdellovibrionota</taxon>
        <taxon>Bdellovibrionia</taxon>
        <taxon>Bdellovibrionales</taxon>
        <taxon>Pseudobdellovibrionaceae</taxon>
        <taxon>Bdellovibrio</taxon>
    </lineage>
</organism>
<dbReference type="Gene3D" id="3.30.1330.200">
    <property type="match status" value="1"/>
</dbReference>
<sequence length="156" mass="17235">MLPVEHHVRIGQILIAENGEVLKTVLGSCVGIALVWRRQNKWALAHCLLPYPETFKEDKDARYVSQTIPRMLERMGATMADVSELEAIVAGGGRMMDGDKSYTKFVVGDENLKAAKAVLEKHRIRIVAFEPGGEQGTKMRIAGDGDYAIEKLPKTA</sequence>
<dbReference type="PANTHER" id="PTHR35147">
    <property type="entry name" value="CHEMORECEPTOR GLUTAMINE DEAMIDASE CHED-RELATED"/>
    <property type="match status" value="1"/>
</dbReference>
<keyword evidence="2" id="KW-0378">Hydrolase</keyword>
<gene>
    <name evidence="3" type="primary">cheD</name>
    <name evidence="3" type="ORF">Bdt_2768</name>
</gene>
<name>K7ZBM7_BDEBC</name>
<evidence type="ECO:0000313" key="3">
    <source>
        <dbReference type="EMBL" id="AFY02449.1"/>
    </source>
</evidence>
<dbReference type="STRING" id="1069642.Bdt_2768"/>
<dbReference type="PANTHER" id="PTHR35147:SF1">
    <property type="entry name" value="CHEMORECEPTOR GLUTAMINE DEAMIDASE CHED-RELATED"/>
    <property type="match status" value="1"/>
</dbReference>
<dbReference type="GO" id="GO:0006935">
    <property type="term" value="P:chemotaxis"/>
    <property type="evidence" value="ECO:0007669"/>
    <property type="project" value="UniProtKB-KW"/>
</dbReference>
<dbReference type="AlphaFoldDB" id="K7ZBM7"/>
<dbReference type="PATRIC" id="fig|1069642.3.peg.2739"/>
<dbReference type="Proteomes" id="UP000010074">
    <property type="component" value="Chromosome"/>
</dbReference>
<dbReference type="Pfam" id="PF03975">
    <property type="entry name" value="CheD"/>
    <property type="match status" value="1"/>
</dbReference>
<evidence type="ECO:0000313" key="4">
    <source>
        <dbReference type="Proteomes" id="UP000010074"/>
    </source>
</evidence>
<keyword evidence="1" id="KW-0145">Chemotaxis</keyword>
<dbReference type="OrthoDB" id="7838801at2"/>
<dbReference type="KEGG" id="bbat:Bdt_2768"/>
<reference evidence="3 4" key="1">
    <citation type="journal article" date="2012" name="BMC Genomics">
        <title>Genome analysis of a simultaneously predatory and prey-independent, novel Bdellovibrio bacteriovorus from the River Tiber, supports in silico predictions of both ancient and recent lateral gene transfer from diverse bacteria.</title>
        <authorList>
            <person name="Hobley L."/>
            <person name="Lerner T.R."/>
            <person name="Williams L.E."/>
            <person name="Lambert C."/>
            <person name="Till R."/>
            <person name="Milner D.S."/>
            <person name="Basford S.M."/>
            <person name="Capeness M.J."/>
            <person name="Fenton A.K."/>
            <person name="Atterbury R.J."/>
            <person name="Harris M.A."/>
            <person name="Sockett R.E."/>
        </authorList>
    </citation>
    <scope>NUCLEOTIDE SEQUENCE [LARGE SCALE GENOMIC DNA]</scope>
    <source>
        <strain evidence="3 4">Tiberius</strain>
    </source>
</reference>
<dbReference type="CDD" id="cd16352">
    <property type="entry name" value="CheD"/>
    <property type="match status" value="1"/>
</dbReference>
<proteinExistence type="predicted"/>
<accession>K7ZBM7</accession>
<dbReference type="GO" id="GO:0050568">
    <property type="term" value="F:protein-glutamine glutaminase activity"/>
    <property type="evidence" value="ECO:0007669"/>
    <property type="project" value="InterPro"/>
</dbReference>
<dbReference type="InterPro" id="IPR005659">
    <property type="entry name" value="Chemorcpt_Glu_NH3ase_CheD"/>
</dbReference>
<dbReference type="HOGENOM" id="CLU_087854_2_0_7"/>
<evidence type="ECO:0000256" key="2">
    <source>
        <dbReference type="ARBA" id="ARBA00022801"/>
    </source>
</evidence>
<dbReference type="InterPro" id="IPR038592">
    <property type="entry name" value="CheD-like_sf"/>
</dbReference>
<evidence type="ECO:0000256" key="1">
    <source>
        <dbReference type="ARBA" id="ARBA00022500"/>
    </source>
</evidence>
<dbReference type="EMBL" id="CP002930">
    <property type="protein sequence ID" value="AFY02449.1"/>
    <property type="molecule type" value="Genomic_DNA"/>
</dbReference>
<dbReference type="RefSeq" id="WP_015091878.1">
    <property type="nucleotide sequence ID" value="NC_019567.1"/>
</dbReference>
<protein>
    <submittedName>
        <fullName evidence="3">Chemotaxis protein</fullName>
    </submittedName>
</protein>
<dbReference type="InterPro" id="IPR011324">
    <property type="entry name" value="Cytotoxic_necrot_fac-like_cat"/>
</dbReference>